<sequence length="162" mass="19112">MRDKIDYSNLSLKYESMLKEREVLAKETLFSRTEAAKFKLKIESLKNTLRRETRRKEELEKTLTELKNDHEKIVANIDVNMVKISKEQKYLTESAKGIIQSNKRLQTFGLCFHAINERNKAKIKYLQCKLIALSVNKSNQFSNNDKLHPEIENLCYKVHKLH</sequence>
<keyword evidence="1" id="KW-0175">Coiled coil</keyword>
<feature type="coiled-coil region" evidence="1">
    <location>
        <begin position="35"/>
        <end position="76"/>
    </location>
</feature>
<evidence type="ECO:0000256" key="1">
    <source>
        <dbReference type="SAM" id="Coils"/>
    </source>
</evidence>
<evidence type="ECO:0000313" key="2">
    <source>
        <dbReference type="EMBL" id="KOC64301.1"/>
    </source>
</evidence>
<dbReference type="OrthoDB" id="8193814at2759"/>
<dbReference type="Proteomes" id="UP000053825">
    <property type="component" value="Unassembled WGS sequence"/>
</dbReference>
<gene>
    <name evidence="2" type="ORF">WH47_01469</name>
</gene>
<dbReference type="AlphaFoldDB" id="A0A0L7R0G2"/>
<keyword evidence="3" id="KW-1185">Reference proteome</keyword>
<evidence type="ECO:0000313" key="3">
    <source>
        <dbReference type="Proteomes" id="UP000053825"/>
    </source>
</evidence>
<dbReference type="EMBL" id="KQ414670">
    <property type="protein sequence ID" value="KOC64301.1"/>
    <property type="molecule type" value="Genomic_DNA"/>
</dbReference>
<name>A0A0L7R0G2_9HYME</name>
<protein>
    <submittedName>
        <fullName evidence="2">Uncharacterized protein</fullName>
    </submittedName>
</protein>
<accession>A0A0L7R0G2</accession>
<proteinExistence type="predicted"/>
<reference evidence="2 3" key="1">
    <citation type="submission" date="2015-07" db="EMBL/GenBank/DDBJ databases">
        <title>The genome of Habropoda laboriosa.</title>
        <authorList>
            <person name="Pan H."/>
            <person name="Kapheim K."/>
        </authorList>
    </citation>
    <scope>NUCLEOTIDE SEQUENCE [LARGE SCALE GENOMIC DNA]</scope>
    <source>
        <strain evidence="2">0110345459</strain>
    </source>
</reference>
<organism evidence="2 3">
    <name type="scientific">Habropoda laboriosa</name>
    <dbReference type="NCBI Taxonomy" id="597456"/>
    <lineage>
        <taxon>Eukaryota</taxon>
        <taxon>Metazoa</taxon>
        <taxon>Ecdysozoa</taxon>
        <taxon>Arthropoda</taxon>
        <taxon>Hexapoda</taxon>
        <taxon>Insecta</taxon>
        <taxon>Pterygota</taxon>
        <taxon>Neoptera</taxon>
        <taxon>Endopterygota</taxon>
        <taxon>Hymenoptera</taxon>
        <taxon>Apocrita</taxon>
        <taxon>Aculeata</taxon>
        <taxon>Apoidea</taxon>
        <taxon>Anthophila</taxon>
        <taxon>Apidae</taxon>
        <taxon>Habropoda</taxon>
    </lineage>
</organism>